<protein>
    <submittedName>
        <fullName evidence="1">CIC11C00000005249</fullName>
    </submittedName>
</protein>
<reference evidence="1 2" key="1">
    <citation type="submission" date="2016-10" db="EMBL/GenBank/DDBJ databases">
        <authorList>
            <person name="de Groot N.N."/>
        </authorList>
    </citation>
    <scope>NUCLEOTIDE SEQUENCE [LARGE SCALE GENOMIC DNA]</scope>
    <source>
        <strain evidence="1 2">PYCC 4715</strain>
    </source>
</reference>
<sequence>MNAMAINGLNFDMNMGMGSDLVGNNASLNNVNIGMPGNIDGNMNFGGDADNSDLLFGTPLTMSF</sequence>
<dbReference type="AlphaFoldDB" id="A0A1L0GRL0"/>
<organism evidence="1 2">
    <name type="scientific">Sungouiella intermedia</name>
    <dbReference type="NCBI Taxonomy" id="45354"/>
    <lineage>
        <taxon>Eukaryota</taxon>
        <taxon>Fungi</taxon>
        <taxon>Dikarya</taxon>
        <taxon>Ascomycota</taxon>
        <taxon>Saccharomycotina</taxon>
        <taxon>Pichiomycetes</taxon>
        <taxon>Metschnikowiaceae</taxon>
        <taxon>Sungouiella</taxon>
    </lineage>
</organism>
<dbReference type="EMBL" id="LT635770">
    <property type="protein sequence ID" value="SGZ58645.1"/>
    <property type="molecule type" value="Genomic_DNA"/>
</dbReference>
<gene>
    <name evidence="1" type="ORF">SAMEA4029009_CIC11G00000005249</name>
</gene>
<dbReference type="Proteomes" id="UP000182259">
    <property type="component" value="Chromosome VII"/>
</dbReference>
<evidence type="ECO:0000313" key="2">
    <source>
        <dbReference type="Proteomes" id="UP000182259"/>
    </source>
</evidence>
<proteinExistence type="predicted"/>
<evidence type="ECO:0000313" key="1">
    <source>
        <dbReference type="EMBL" id="SGZ58645.1"/>
    </source>
</evidence>
<name>A0A1L0GRL0_9ASCO</name>
<accession>A0A1L0GRL0</accession>